<feature type="binding site" evidence="13">
    <location>
        <position position="71"/>
    </location>
    <ligand>
        <name>Mg(2+)</name>
        <dbReference type="ChEBI" id="CHEBI:18420"/>
    </ligand>
</feature>
<keyword evidence="4 13" id="KW-0479">Metal-binding</keyword>
<evidence type="ECO:0000256" key="11">
    <source>
        <dbReference type="ARBA" id="ARBA00093255"/>
    </source>
</evidence>
<evidence type="ECO:0000256" key="12">
    <source>
        <dbReference type="ARBA" id="ARBA00093271"/>
    </source>
</evidence>
<dbReference type="SUPFAM" id="SSF52972">
    <property type="entry name" value="ITPase-like"/>
    <property type="match status" value="1"/>
</dbReference>
<dbReference type="GO" id="GO:0009204">
    <property type="term" value="P:deoxyribonucleoside triphosphate catabolic process"/>
    <property type="evidence" value="ECO:0007669"/>
    <property type="project" value="UniProtKB-UniRule"/>
</dbReference>
<accession>A0A131XD92</accession>
<dbReference type="GO" id="GO:0000166">
    <property type="term" value="F:nucleotide binding"/>
    <property type="evidence" value="ECO:0007669"/>
    <property type="project" value="UniProtKB-KW"/>
</dbReference>
<dbReference type="GO" id="GO:0035870">
    <property type="term" value="F:dITP diphosphatase activity"/>
    <property type="evidence" value="ECO:0007669"/>
    <property type="project" value="UniProtKB-UniRule"/>
</dbReference>
<dbReference type="CDD" id="cd00515">
    <property type="entry name" value="HAM1"/>
    <property type="match status" value="1"/>
</dbReference>
<feature type="binding site" evidence="13">
    <location>
        <begin position="175"/>
        <end position="176"/>
    </location>
    <ligand>
        <name>ITP</name>
        <dbReference type="ChEBI" id="CHEBI:61402"/>
    </ligand>
</feature>
<comment type="function">
    <text evidence="13">Pyrophosphatase that hydrolyzes non-canonical purine nucleotides such as inosine triphosphate (ITP), deoxyinosine triphosphate (dITP) or xanthosine 5'-triphosphate (XTP) to their respective monophosphate derivatives. The enzyme does not distinguish between the deoxy- and ribose forms. Probably excludes non-canonical purines from RNA and DNA precursor pools, thus preventing their incorporation into RNA and DNA and avoiding chromosomal lesions.</text>
</comment>
<comment type="similarity">
    <text evidence="2 13 14">Belongs to the HAM1 NTPase family.</text>
</comment>
<evidence type="ECO:0000256" key="1">
    <source>
        <dbReference type="ARBA" id="ARBA00004496"/>
    </source>
</evidence>
<comment type="catalytic activity">
    <reaction evidence="13">
        <text>XTP + H2O = XMP + diphosphate + H(+)</text>
        <dbReference type="Rhea" id="RHEA:28610"/>
        <dbReference type="ChEBI" id="CHEBI:15377"/>
        <dbReference type="ChEBI" id="CHEBI:15378"/>
        <dbReference type="ChEBI" id="CHEBI:33019"/>
        <dbReference type="ChEBI" id="CHEBI:57464"/>
        <dbReference type="ChEBI" id="CHEBI:61314"/>
        <dbReference type="EC" id="3.6.1.66"/>
    </reaction>
</comment>
<feature type="binding site" evidence="13">
    <location>
        <begin position="13"/>
        <end position="18"/>
    </location>
    <ligand>
        <name>ITP</name>
        <dbReference type="ChEBI" id="CHEBI:61402"/>
    </ligand>
</feature>
<organism evidence="15">
    <name type="scientific">Hyalomma excavatum</name>
    <dbReference type="NCBI Taxonomy" id="257692"/>
    <lineage>
        <taxon>Eukaryota</taxon>
        <taxon>Metazoa</taxon>
        <taxon>Ecdysozoa</taxon>
        <taxon>Arthropoda</taxon>
        <taxon>Chelicerata</taxon>
        <taxon>Arachnida</taxon>
        <taxon>Acari</taxon>
        <taxon>Parasitiformes</taxon>
        <taxon>Ixodida</taxon>
        <taxon>Ixodoidea</taxon>
        <taxon>Ixodidae</taxon>
        <taxon>Hyalomminae</taxon>
        <taxon>Hyalomma</taxon>
    </lineage>
</organism>
<keyword evidence="8 13" id="KW-0546">Nucleotide metabolism</keyword>
<comment type="subcellular location">
    <subcellularLocation>
        <location evidence="1 13">Cytoplasm</location>
    </subcellularLocation>
</comment>
<comment type="catalytic activity">
    <reaction evidence="10">
        <text>ITP + H2O = IMP + diphosphate + H(+)</text>
        <dbReference type="Rhea" id="RHEA:29399"/>
        <dbReference type="ChEBI" id="CHEBI:15377"/>
        <dbReference type="ChEBI" id="CHEBI:15378"/>
        <dbReference type="ChEBI" id="CHEBI:33019"/>
        <dbReference type="ChEBI" id="CHEBI:58053"/>
        <dbReference type="ChEBI" id="CHEBI:61402"/>
        <dbReference type="EC" id="3.6.1.66"/>
    </reaction>
    <physiologicalReaction direction="left-to-right" evidence="10">
        <dbReference type="Rhea" id="RHEA:29400"/>
    </physiologicalReaction>
</comment>
<comment type="catalytic activity">
    <reaction evidence="11">
        <text>dITP + H2O = dIMP + diphosphate + H(+)</text>
        <dbReference type="Rhea" id="RHEA:28342"/>
        <dbReference type="ChEBI" id="CHEBI:15377"/>
        <dbReference type="ChEBI" id="CHEBI:15378"/>
        <dbReference type="ChEBI" id="CHEBI:33019"/>
        <dbReference type="ChEBI" id="CHEBI:61194"/>
        <dbReference type="ChEBI" id="CHEBI:61382"/>
        <dbReference type="EC" id="3.6.1.66"/>
    </reaction>
    <physiologicalReaction direction="left-to-right" evidence="11">
        <dbReference type="Rhea" id="RHEA:28343"/>
    </physiologicalReaction>
</comment>
<evidence type="ECO:0000313" key="15">
    <source>
        <dbReference type="EMBL" id="JAP63551.1"/>
    </source>
</evidence>
<dbReference type="GO" id="GO:0046872">
    <property type="term" value="F:metal ion binding"/>
    <property type="evidence" value="ECO:0007669"/>
    <property type="project" value="UniProtKB-KW"/>
</dbReference>
<protein>
    <recommendedName>
        <fullName evidence="13">Inosine triphosphate pyrophosphatase</fullName>
        <shortName evidence="13">ITPase</shortName>
        <shortName evidence="13">Inosine triphosphatase</shortName>
        <ecNumber evidence="13">3.6.1.66</ecNumber>
    </recommendedName>
    <alternativeName>
        <fullName evidence="13">Non-canonical purine NTP pyrophosphatase</fullName>
    </alternativeName>
    <alternativeName>
        <fullName evidence="13">Non-standard purine NTP pyrophosphatase</fullName>
    </alternativeName>
    <alternativeName>
        <fullName evidence="13">Nucleoside-triphosphate diphosphatase</fullName>
    </alternativeName>
    <alternativeName>
        <fullName evidence="13">Nucleoside-triphosphate pyrophosphatase</fullName>
        <shortName evidence="13">NTPase</shortName>
    </alternativeName>
    <alternativeName>
        <fullName evidence="13">XTP/dITP diphosphatase</fullName>
    </alternativeName>
</protein>
<reference evidence="15" key="1">
    <citation type="journal article" date="2017" name="Ticks Tick Borne Dis.">
        <title>An insight into the sialome of Hyalomma excavatum.</title>
        <authorList>
            <person name="Ribeiro J.M."/>
            <person name="Slovak M."/>
            <person name="Francischetti I.M."/>
        </authorList>
    </citation>
    <scope>NUCLEOTIDE SEQUENCE</scope>
    <source>
        <strain evidence="15">Samish</strain>
        <tissue evidence="15">Salivary glands</tissue>
    </source>
</reference>
<comment type="function">
    <text evidence="9">Pyrophosphatase that hydrolyzes the non-canonical purine nucleotides inosine triphosphate (ITP), deoxyinosine triphosphate (dITP) as well as 2'-deoxy-N-6-hydroxylaminopurine triphosphate (dHAPTP) and xanthosine 5'-triphosphate (XTP) to their respective monophosphate derivatives. The enzyme does not distinguish between the deoxy- and ribose forms. Probably excludes non-canonical purines from RNA and DNA precursor pools, thus preventing their incorporation into RNA and DNA and avoiding chromosomal lesions.</text>
</comment>
<dbReference type="HAMAP" id="MF_03148">
    <property type="entry name" value="HAM1_NTPase"/>
    <property type="match status" value="1"/>
</dbReference>
<comment type="subunit">
    <text evidence="13">Homodimer.</text>
</comment>
<proteinExistence type="evidence at transcript level"/>
<evidence type="ECO:0000256" key="9">
    <source>
        <dbReference type="ARBA" id="ARBA00054940"/>
    </source>
</evidence>
<comment type="catalytic activity">
    <reaction evidence="12">
        <text>N(6)-hydroxy-dATP + H2O = N(6)-hydroxy-dAMP + diphosphate + H(+)</text>
        <dbReference type="Rhea" id="RHEA:83971"/>
        <dbReference type="ChEBI" id="CHEBI:15377"/>
        <dbReference type="ChEBI" id="CHEBI:15378"/>
        <dbReference type="ChEBI" id="CHEBI:33019"/>
        <dbReference type="ChEBI" id="CHEBI:233529"/>
        <dbReference type="ChEBI" id="CHEBI:233530"/>
    </reaction>
    <physiologicalReaction direction="left-to-right" evidence="12">
        <dbReference type="Rhea" id="RHEA:83972"/>
    </physiologicalReaction>
</comment>
<feature type="binding site" evidence="13">
    <location>
        <begin position="71"/>
        <end position="72"/>
    </location>
    <ligand>
        <name>ITP</name>
        <dbReference type="ChEBI" id="CHEBI:61402"/>
    </ligand>
</feature>
<dbReference type="GO" id="GO:0005737">
    <property type="term" value="C:cytoplasm"/>
    <property type="evidence" value="ECO:0007669"/>
    <property type="project" value="UniProtKB-SubCell"/>
</dbReference>
<evidence type="ECO:0000256" key="7">
    <source>
        <dbReference type="ARBA" id="ARBA00022842"/>
    </source>
</evidence>
<evidence type="ECO:0000256" key="13">
    <source>
        <dbReference type="HAMAP-Rule" id="MF_03148"/>
    </source>
</evidence>
<evidence type="ECO:0000256" key="10">
    <source>
        <dbReference type="ARBA" id="ARBA00093218"/>
    </source>
</evidence>
<sequence length="200" mass="21769">MASNVVSRIIFVTGNKDKLREVVTILGKIPGFEFDNRAVELVEAQGESDVVCQTKCETAARLVGGPVLVEDTSLCFDALGGLPGPYVKWFLDKIGSEGLHRMLAGFENKHAEAVCTLGFTAGPEKPVHLFHGRTRGTIVAPRGSNNFGWDTCFQPEGHSRTYAEMSSAEKNAISHRHRAVEALRQFLLSPEATHECLGST</sequence>
<evidence type="ECO:0000256" key="14">
    <source>
        <dbReference type="RuleBase" id="RU003781"/>
    </source>
</evidence>
<feature type="binding site" evidence="13">
    <location>
        <position position="170"/>
    </location>
    <ligand>
        <name>ITP</name>
        <dbReference type="ChEBI" id="CHEBI:61402"/>
    </ligand>
</feature>
<dbReference type="InterPro" id="IPR002637">
    <property type="entry name" value="RdgB/HAM1"/>
</dbReference>
<dbReference type="EMBL" id="GEFH01005030">
    <property type="protein sequence ID" value="JAP63551.1"/>
    <property type="molecule type" value="mRNA"/>
</dbReference>
<keyword evidence="13" id="KW-0464">Manganese</keyword>
<dbReference type="GO" id="GO:0009117">
    <property type="term" value="P:nucleotide metabolic process"/>
    <property type="evidence" value="ECO:0007669"/>
    <property type="project" value="UniProtKB-KW"/>
</dbReference>
<dbReference type="NCBIfam" id="TIGR00042">
    <property type="entry name" value="RdgB/HAM1 family non-canonical purine NTP pyrophosphatase"/>
    <property type="match status" value="1"/>
</dbReference>
<dbReference type="InterPro" id="IPR029001">
    <property type="entry name" value="ITPase-like_fam"/>
</dbReference>
<name>A0A131XD92_9ACAR</name>
<evidence type="ECO:0000256" key="4">
    <source>
        <dbReference type="ARBA" id="ARBA00022723"/>
    </source>
</evidence>
<dbReference type="InterPro" id="IPR027502">
    <property type="entry name" value="ITPase"/>
</dbReference>
<comment type="cofactor">
    <cofactor evidence="13">
        <name>Mg(2+)</name>
        <dbReference type="ChEBI" id="CHEBI:18420"/>
    </cofactor>
    <cofactor evidence="13">
        <name>Mn(2+)</name>
        <dbReference type="ChEBI" id="CHEBI:29035"/>
    </cofactor>
    <text evidence="13">Binds 1 divalent metal cation per subunit; can use either Mg(2+) or Mn(2+).</text>
</comment>
<keyword evidence="3 13" id="KW-0963">Cytoplasm</keyword>
<keyword evidence="6 13" id="KW-0378">Hydrolase</keyword>
<keyword evidence="5 13" id="KW-0547">Nucleotide-binding</keyword>
<dbReference type="GO" id="GO:0036222">
    <property type="term" value="F:XTP diphosphatase activity"/>
    <property type="evidence" value="ECO:0007669"/>
    <property type="project" value="UniProtKB-UniRule"/>
</dbReference>
<dbReference type="EC" id="3.6.1.66" evidence="13"/>
<feature type="binding site" evidence="13">
    <location>
        <begin position="147"/>
        <end position="150"/>
    </location>
    <ligand>
        <name>ITP</name>
        <dbReference type="ChEBI" id="CHEBI:61402"/>
    </ligand>
</feature>
<keyword evidence="7 13" id="KW-0460">Magnesium</keyword>
<dbReference type="Gene3D" id="3.90.950.10">
    <property type="match status" value="1"/>
</dbReference>
<dbReference type="PANTHER" id="PTHR11067">
    <property type="entry name" value="INOSINE TRIPHOSPHATE PYROPHOSPHATASE/HAM1 PROTEIN"/>
    <property type="match status" value="1"/>
</dbReference>
<feature type="binding site" evidence="13">
    <location>
        <position position="55"/>
    </location>
    <ligand>
        <name>ITP</name>
        <dbReference type="ChEBI" id="CHEBI:61402"/>
    </ligand>
</feature>
<dbReference type="FunFam" id="3.90.950.10:FF:000003">
    <property type="entry name" value="Inosine triphosphate pyrophosphatase"/>
    <property type="match status" value="1"/>
</dbReference>
<evidence type="ECO:0000256" key="6">
    <source>
        <dbReference type="ARBA" id="ARBA00022801"/>
    </source>
</evidence>
<feature type="binding site" evidence="13">
    <location>
        <position position="43"/>
    </location>
    <ligand>
        <name>Mg(2+)</name>
        <dbReference type="ChEBI" id="CHEBI:18420"/>
    </ligand>
</feature>
<dbReference type="Pfam" id="PF01725">
    <property type="entry name" value="Ham1p_like"/>
    <property type="match status" value="1"/>
</dbReference>
<evidence type="ECO:0000256" key="2">
    <source>
        <dbReference type="ARBA" id="ARBA00008023"/>
    </source>
</evidence>
<dbReference type="GO" id="GO:0036220">
    <property type="term" value="F:ITP diphosphatase activity"/>
    <property type="evidence" value="ECO:0007669"/>
    <property type="project" value="UniProtKB-UniRule"/>
</dbReference>
<dbReference type="AlphaFoldDB" id="A0A131XD92"/>
<evidence type="ECO:0000256" key="8">
    <source>
        <dbReference type="ARBA" id="ARBA00023080"/>
    </source>
</evidence>
<evidence type="ECO:0000256" key="3">
    <source>
        <dbReference type="ARBA" id="ARBA00022490"/>
    </source>
</evidence>
<evidence type="ECO:0000256" key="5">
    <source>
        <dbReference type="ARBA" id="ARBA00022741"/>
    </source>
</evidence>
<dbReference type="PANTHER" id="PTHR11067:SF9">
    <property type="entry name" value="INOSINE TRIPHOSPHATE PYROPHOSPHATASE"/>
    <property type="match status" value="1"/>
</dbReference>